<protein>
    <submittedName>
        <fullName evidence="1">Uncharacterized protein</fullName>
    </submittedName>
</protein>
<organism evidence="1 2">
    <name type="scientific">Brassica cretica</name>
    <name type="common">Mustard</name>
    <dbReference type="NCBI Taxonomy" id="69181"/>
    <lineage>
        <taxon>Eukaryota</taxon>
        <taxon>Viridiplantae</taxon>
        <taxon>Streptophyta</taxon>
        <taxon>Embryophyta</taxon>
        <taxon>Tracheophyta</taxon>
        <taxon>Spermatophyta</taxon>
        <taxon>Magnoliopsida</taxon>
        <taxon>eudicotyledons</taxon>
        <taxon>Gunneridae</taxon>
        <taxon>Pentapetalae</taxon>
        <taxon>rosids</taxon>
        <taxon>malvids</taxon>
        <taxon>Brassicales</taxon>
        <taxon>Brassicaceae</taxon>
        <taxon>Brassiceae</taxon>
        <taxon>Brassica</taxon>
    </lineage>
</organism>
<evidence type="ECO:0000313" key="1">
    <source>
        <dbReference type="EMBL" id="KAF2540447.1"/>
    </source>
</evidence>
<proteinExistence type="predicted"/>
<comment type="caution">
    <text evidence="1">The sequence shown here is derived from an EMBL/GenBank/DDBJ whole genome shotgun (WGS) entry which is preliminary data.</text>
</comment>
<dbReference type="AlphaFoldDB" id="A0A8S9G749"/>
<name>A0A8S9G749_BRACR</name>
<reference evidence="1" key="1">
    <citation type="submission" date="2019-12" db="EMBL/GenBank/DDBJ databases">
        <title>Genome sequencing and annotation of Brassica cretica.</title>
        <authorList>
            <person name="Studholme D.J."/>
            <person name="Sarris P.F."/>
        </authorList>
    </citation>
    <scope>NUCLEOTIDE SEQUENCE</scope>
    <source>
        <strain evidence="1">PFS-001/15</strain>
        <tissue evidence="1">Leaf</tissue>
    </source>
</reference>
<evidence type="ECO:0000313" key="2">
    <source>
        <dbReference type="Proteomes" id="UP000712281"/>
    </source>
</evidence>
<accession>A0A8S9G749</accession>
<dbReference type="EMBL" id="QGKW02002005">
    <property type="protein sequence ID" value="KAF2540447.1"/>
    <property type="molecule type" value="Genomic_DNA"/>
</dbReference>
<gene>
    <name evidence="1" type="ORF">F2Q68_00031628</name>
</gene>
<sequence>MWPGGVTSEPFNVAPKARDLFATLIRKLRKDSFRLQRFPLSLQLVAFRAIPQLLSYIPVPTDTYGPGRSSSTTTSLHLFQRHLPHGISPRSLSYTDYSHRKPISQAMECGQMIPKKTVSFTWNS</sequence>
<dbReference type="Proteomes" id="UP000712281">
    <property type="component" value="Unassembled WGS sequence"/>
</dbReference>